<dbReference type="Pfam" id="PF17451">
    <property type="entry name" value="Glyco_hyd_101C"/>
    <property type="match status" value="1"/>
</dbReference>
<organism evidence="10 11">
    <name type="scientific">Pedobacter ginsengisoli</name>
    <dbReference type="NCBI Taxonomy" id="363852"/>
    <lineage>
        <taxon>Bacteria</taxon>
        <taxon>Pseudomonadati</taxon>
        <taxon>Bacteroidota</taxon>
        <taxon>Sphingobacteriia</taxon>
        <taxon>Sphingobacteriales</taxon>
        <taxon>Sphingobacteriaceae</taxon>
        <taxon>Pedobacter</taxon>
    </lineage>
</organism>
<dbReference type="Gene3D" id="2.70.98.10">
    <property type="match status" value="1"/>
</dbReference>
<evidence type="ECO:0000313" key="10">
    <source>
        <dbReference type="EMBL" id="ATP57185.1"/>
    </source>
</evidence>
<accession>A0A2D1U6F9</accession>
<evidence type="ECO:0000259" key="8">
    <source>
        <dbReference type="Pfam" id="PF17974"/>
    </source>
</evidence>
<evidence type="ECO:0000256" key="2">
    <source>
        <dbReference type="ARBA" id="ARBA00011245"/>
    </source>
</evidence>
<gene>
    <name evidence="10" type="ORF">CPT03_12230</name>
</gene>
<dbReference type="CDD" id="cd14244">
    <property type="entry name" value="GH_101_like"/>
    <property type="match status" value="1"/>
</dbReference>
<dbReference type="InterPro" id="IPR025706">
    <property type="entry name" value="Endoa_GalNAc"/>
</dbReference>
<evidence type="ECO:0000259" key="6">
    <source>
        <dbReference type="Pfam" id="PF12905"/>
    </source>
</evidence>
<dbReference type="InterPro" id="IPR040633">
    <property type="entry name" value="Gal_mutarotas_3"/>
</dbReference>
<dbReference type="InterPro" id="IPR008979">
    <property type="entry name" value="Galactose-bd-like_sf"/>
</dbReference>
<dbReference type="KEGG" id="pgs:CPT03_12230"/>
<dbReference type="GO" id="GO:0033926">
    <property type="term" value="F:endo-alpha-N-acetylgalactosaminidase activity"/>
    <property type="evidence" value="ECO:0007669"/>
    <property type="project" value="InterPro"/>
</dbReference>
<dbReference type="Gene3D" id="2.60.120.560">
    <property type="entry name" value="Exo-inulinase, domain 1"/>
    <property type="match status" value="1"/>
</dbReference>
<comment type="cofactor">
    <cofactor evidence="1">
        <name>Ca(2+)</name>
        <dbReference type="ChEBI" id="CHEBI:29108"/>
    </cofactor>
</comment>
<evidence type="ECO:0000256" key="3">
    <source>
        <dbReference type="ARBA" id="ARBA00022801"/>
    </source>
</evidence>
<dbReference type="Gene3D" id="3.20.20.80">
    <property type="entry name" value="Glycosidases"/>
    <property type="match status" value="1"/>
</dbReference>
<evidence type="ECO:0000259" key="7">
    <source>
        <dbReference type="Pfam" id="PF17451"/>
    </source>
</evidence>
<dbReference type="Gene3D" id="2.60.120.260">
    <property type="entry name" value="Galactose-binding domain-like"/>
    <property type="match status" value="2"/>
</dbReference>
<feature type="domain" description="Endo-alpha-N-acetylgalactosaminidase" evidence="6">
    <location>
        <begin position="439"/>
        <end position="700"/>
    </location>
</feature>
<reference evidence="10 11" key="1">
    <citation type="submission" date="2017-10" db="EMBL/GenBank/DDBJ databases">
        <title>Whole genome of Pedobacter ginsengisoli T01R-27 isolated from tomato rhizosphere.</title>
        <authorList>
            <person name="Weon H.-Y."/>
            <person name="Lee S.A."/>
            <person name="Sang M.K."/>
            <person name="Song J."/>
        </authorList>
    </citation>
    <scope>NUCLEOTIDE SEQUENCE [LARGE SCALE GENOMIC DNA]</scope>
    <source>
        <strain evidence="10 11">T01R-27</strain>
    </source>
</reference>
<dbReference type="Proteomes" id="UP000223749">
    <property type="component" value="Chromosome"/>
</dbReference>
<dbReference type="Pfam" id="PF12905">
    <property type="entry name" value="Glyco_hydro_101"/>
    <property type="match status" value="1"/>
</dbReference>
<name>A0A2D1U6F9_9SPHI</name>
<comment type="subunit">
    <text evidence="2">Monomer.</text>
</comment>
<dbReference type="SUPFAM" id="SSF49785">
    <property type="entry name" value="Galactose-binding domain-like"/>
    <property type="match status" value="1"/>
</dbReference>
<feature type="domain" description="Galactose mutarotase-like fold" evidence="9">
    <location>
        <begin position="218"/>
        <end position="438"/>
    </location>
</feature>
<dbReference type="Pfam" id="PF02018">
    <property type="entry name" value="CBM_4_9"/>
    <property type="match status" value="1"/>
</dbReference>
<feature type="domain" description="Endo-alpha-N-acetylgalactosaminidase" evidence="8">
    <location>
        <begin position="976"/>
        <end position="1087"/>
    </location>
</feature>
<dbReference type="OrthoDB" id="1095434at2"/>
<dbReference type="Gene3D" id="2.60.40.1180">
    <property type="entry name" value="Golgi alpha-mannosidase II"/>
    <property type="match status" value="1"/>
</dbReference>
<dbReference type="AlphaFoldDB" id="A0A2D1U6F9"/>
<keyword evidence="3" id="KW-0378">Hydrolase</keyword>
<feature type="domain" description="Glycosyl hydrolase 101 beta-sandwich" evidence="7">
    <location>
        <begin position="708"/>
        <end position="804"/>
    </location>
</feature>
<dbReference type="InterPro" id="IPR014718">
    <property type="entry name" value="GH-type_carb-bd"/>
</dbReference>
<evidence type="ECO:0000313" key="11">
    <source>
        <dbReference type="Proteomes" id="UP000223749"/>
    </source>
</evidence>
<proteinExistence type="predicted"/>
<keyword evidence="4" id="KW-0106">Calcium</keyword>
<evidence type="ECO:0000256" key="1">
    <source>
        <dbReference type="ARBA" id="ARBA00001913"/>
    </source>
</evidence>
<evidence type="ECO:0000259" key="5">
    <source>
        <dbReference type="Pfam" id="PF02018"/>
    </source>
</evidence>
<evidence type="ECO:0000256" key="4">
    <source>
        <dbReference type="ARBA" id="ARBA00022837"/>
    </source>
</evidence>
<dbReference type="InterPro" id="IPR040502">
    <property type="entry name" value="GH101_dom-6"/>
</dbReference>
<keyword evidence="11" id="KW-1185">Reference proteome</keyword>
<dbReference type="InterPro" id="IPR035364">
    <property type="entry name" value="Beta_sandwich_GH101"/>
</dbReference>
<dbReference type="Pfam" id="PF17974">
    <property type="entry name" value="GalBD_like"/>
    <property type="match status" value="1"/>
</dbReference>
<dbReference type="GO" id="GO:0030246">
    <property type="term" value="F:carbohydrate binding"/>
    <property type="evidence" value="ECO:0007669"/>
    <property type="project" value="InterPro"/>
</dbReference>
<evidence type="ECO:0008006" key="12">
    <source>
        <dbReference type="Google" id="ProtNLM"/>
    </source>
</evidence>
<evidence type="ECO:0000259" key="9">
    <source>
        <dbReference type="Pfam" id="PF18080"/>
    </source>
</evidence>
<dbReference type="EMBL" id="CP024091">
    <property type="protein sequence ID" value="ATP57185.1"/>
    <property type="molecule type" value="Genomic_DNA"/>
</dbReference>
<feature type="domain" description="CBM-cenC" evidence="5">
    <location>
        <begin position="846"/>
        <end position="966"/>
    </location>
</feature>
<dbReference type="InterPro" id="IPR003305">
    <property type="entry name" value="CenC_carb-bd"/>
</dbReference>
<dbReference type="Pfam" id="PF18080">
    <property type="entry name" value="Gal_mutarotas_3"/>
    <property type="match status" value="1"/>
</dbReference>
<protein>
    <recommendedName>
        <fullName evidence="12">Endo-alpha-N-acetylgalactosaminidase</fullName>
    </recommendedName>
</protein>
<sequence length="1136" mass="128182">MIKKIEKYFMNYVPPKSIYLLFFFLISAVGVKAQSSKSDSLAVVYELLTQKDQVFSLKAEKGAASMLIFNKDLPKMYNLAIEFDVLPKNSDSKFGVISRYKNQQDWTYVGCDLTSDVLTNSHWYVRTPTKKKEIAIEISKFYKNYKRHVRIEYVGKSLAIYLDGEQVTRTTASIMGNEAGYVGFRVHDGAEIELSNVKFTRVNSLIEKPVKSSSIKLMSDQMEVTFSKDYPAVYRYQIKEGNIQVPGAKKISNGFIINGKAYVAKTKVATSSGKVIYQSEIPEINVGITTEFTLHKMMLDMKVTEIAERGNVKVKTIAFPNHDIVSMNNKDDKAMLSIAHDVHSDQFLPLNSRSVDTTAGYAAIAILNNNKIAVTIDNNSIYNAKQILYHTTKTGNEYFTSLFSNEWIYRGITNNLLPLPQMKVIFAKDNNDNQTVDWQDAAYVLAQVYPEPYGADLIRNVYATITMNFASGGQYPFLRQLDNIKKFNLATDGFGQMLELKGYQSEGHDSAHPDYAGNYNRRAGGLTDLQYLTEQAKKYNAHIGVHINHSEAYPEAKAYDHEIITDIPGWAWLDQAYLINKEADIKRGTFIQRIDQMKKDLPNLSFVYIDTYREHRSIANFTAQHFNKNGWPVWTEDPEIFYREAIWTHYPPDSKSLISRFVQHKFRDGYAAHPLLLGGYSRSAEIGFMGWQKGRDFNGVLQNFFTQQLPYRYLMNHPLKTINDQKAVLEGDLVSELINGVHKMSQNGHLIKDGDNVFIPWNPVTKEKIYHYNTKGGTSTWTLPDSWKSTGTISLYKLTEQGREWVADLPINGQKEITITAAPKQGYVIYKNKIADATPMMWGAGGLISNPGFDGGLSAWAISGKDTKVVRTSYGQAVLQMAGTANASQTLNLEKGVSYVLSVWAKVAGEGKATLAIGDNSYSITESKVMNFTDNTDRFNTKFQRIKIPFVYNEGSKALNLSFKGATDSSFVQFDDVRIVKSTNQKSAHTYFEDFENVDEGWGPFIASKSSAYKTHLSERHEGYTEDTIDGDFSLKTWQEGNGEVYRTSPAMIRFKSNTSYKIKFDYKSTGKGAYRLVVRSVKDNKEVMNVPLDGATVFTGEFTTGNADDYYICTTKKGNGILVIDNFSIDGNLNK</sequence>
<dbReference type="InterPro" id="IPR013780">
    <property type="entry name" value="Glyco_hydro_b"/>
</dbReference>